<gene>
    <name evidence="2" type="ORF">GGR37_002158</name>
</gene>
<name>A0A7W7ABD7_9SPHN</name>
<evidence type="ECO:0000256" key="1">
    <source>
        <dbReference type="SAM" id="SignalP"/>
    </source>
</evidence>
<dbReference type="AlphaFoldDB" id="A0A7W7ABD7"/>
<evidence type="ECO:0000313" key="3">
    <source>
        <dbReference type="Proteomes" id="UP000538566"/>
    </source>
</evidence>
<dbReference type="RefSeq" id="WP_144907101.1">
    <property type="nucleotide sequence ID" value="NZ_JACHOA010000003.1"/>
</dbReference>
<organism evidence="2 3">
    <name type="scientific">Novosphingobium taihuense</name>
    <dbReference type="NCBI Taxonomy" id="260085"/>
    <lineage>
        <taxon>Bacteria</taxon>
        <taxon>Pseudomonadati</taxon>
        <taxon>Pseudomonadota</taxon>
        <taxon>Alphaproteobacteria</taxon>
        <taxon>Sphingomonadales</taxon>
        <taxon>Sphingomonadaceae</taxon>
        <taxon>Novosphingobium</taxon>
    </lineage>
</organism>
<sequence>MKIRNLTAALLVATIPLATAASAQEAAAGTETTATAEAPATAATPSVGATVYDVNGAEVGKIKSVNAPNFVIDTGKNSATLALTALGTGPKGPVLGMTKVELDAAAEKAKEAAKAELEAAIVADAPVFASDGTTQLGKVTEVTATDFVLDAGATRVKLPKTSVAKGTSGLMIGMTAQAFADATKSAGKSADAAATKPAGK</sequence>
<protein>
    <recommendedName>
        <fullName evidence="4">PRC-barrel domain protein</fullName>
    </recommendedName>
</protein>
<dbReference type="EMBL" id="JACHOA010000003">
    <property type="protein sequence ID" value="MBB4613883.1"/>
    <property type="molecule type" value="Genomic_DNA"/>
</dbReference>
<dbReference type="OrthoDB" id="7508530at2"/>
<evidence type="ECO:0008006" key="4">
    <source>
        <dbReference type="Google" id="ProtNLM"/>
    </source>
</evidence>
<dbReference type="Proteomes" id="UP000538566">
    <property type="component" value="Unassembled WGS sequence"/>
</dbReference>
<feature type="chain" id="PRO_5031380299" description="PRC-barrel domain protein" evidence="1">
    <location>
        <begin position="21"/>
        <end position="200"/>
    </location>
</feature>
<feature type="signal peptide" evidence="1">
    <location>
        <begin position="1"/>
        <end position="20"/>
    </location>
</feature>
<proteinExistence type="predicted"/>
<evidence type="ECO:0000313" key="2">
    <source>
        <dbReference type="EMBL" id="MBB4613883.1"/>
    </source>
</evidence>
<comment type="caution">
    <text evidence="2">The sequence shown here is derived from an EMBL/GenBank/DDBJ whole genome shotgun (WGS) entry which is preliminary data.</text>
</comment>
<accession>A0A7W7ABD7</accession>
<keyword evidence="1" id="KW-0732">Signal</keyword>
<keyword evidence="3" id="KW-1185">Reference proteome</keyword>
<reference evidence="2 3" key="1">
    <citation type="submission" date="2020-08" db="EMBL/GenBank/DDBJ databases">
        <title>Genomic Encyclopedia of Type Strains, Phase IV (KMG-IV): sequencing the most valuable type-strain genomes for metagenomic binning, comparative biology and taxonomic classification.</title>
        <authorList>
            <person name="Goeker M."/>
        </authorList>
    </citation>
    <scope>NUCLEOTIDE SEQUENCE [LARGE SCALE GENOMIC DNA]</scope>
    <source>
        <strain evidence="2 3">DSM 17507</strain>
    </source>
</reference>